<name>A0A2T2WIM0_9FIRM</name>
<protein>
    <submittedName>
        <fullName evidence="2">DUF4321 domain-containing protein</fullName>
    </submittedName>
</protein>
<dbReference type="AlphaFoldDB" id="A0A2T2WIM0"/>
<feature type="transmembrane region" description="Helical" evidence="1">
    <location>
        <begin position="64"/>
        <end position="83"/>
    </location>
</feature>
<gene>
    <name evidence="2" type="ORF">C7B45_08225</name>
</gene>
<evidence type="ECO:0000313" key="3">
    <source>
        <dbReference type="Proteomes" id="UP000241848"/>
    </source>
</evidence>
<organism evidence="2 3">
    <name type="scientific">Sulfobacillus acidophilus</name>
    <dbReference type="NCBI Taxonomy" id="53633"/>
    <lineage>
        <taxon>Bacteria</taxon>
        <taxon>Bacillati</taxon>
        <taxon>Bacillota</taxon>
        <taxon>Clostridia</taxon>
        <taxon>Eubacteriales</taxon>
        <taxon>Clostridiales Family XVII. Incertae Sedis</taxon>
        <taxon>Sulfobacillus</taxon>
    </lineage>
</organism>
<sequence>MHTGRRSIGLAILYIIIGGVVGSIVGQLLQPMWPVLGRSLLVVGSEPGTTWTFDLGIMGVRLGAWMQLNLLGMIGVVVGLIWYQRSAI</sequence>
<evidence type="ECO:0000313" key="2">
    <source>
        <dbReference type="EMBL" id="PSR22084.1"/>
    </source>
</evidence>
<proteinExistence type="predicted"/>
<feature type="transmembrane region" description="Helical" evidence="1">
    <location>
        <begin position="7"/>
        <end position="29"/>
    </location>
</feature>
<comment type="caution">
    <text evidence="2">The sequence shown here is derived from an EMBL/GenBank/DDBJ whole genome shotgun (WGS) entry which is preliminary data.</text>
</comment>
<accession>A0A2T2WIM0</accession>
<keyword evidence="1" id="KW-0472">Membrane</keyword>
<dbReference type="EMBL" id="PXYV01000022">
    <property type="protein sequence ID" value="PSR22084.1"/>
    <property type="molecule type" value="Genomic_DNA"/>
</dbReference>
<evidence type="ECO:0000256" key="1">
    <source>
        <dbReference type="SAM" id="Phobius"/>
    </source>
</evidence>
<keyword evidence="1" id="KW-1133">Transmembrane helix</keyword>
<dbReference type="Proteomes" id="UP000241848">
    <property type="component" value="Unassembled WGS sequence"/>
</dbReference>
<reference evidence="2 3" key="1">
    <citation type="journal article" date="2014" name="BMC Genomics">
        <title>Comparison of environmental and isolate Sulfobacillus genomes reveals diverse carbon, sulfur, nitrogen, and hydrogen metabolisms.</title>
        <authorList>
            <person name="Justice N.B."/>
            <person name="Norman A."/>
            <person name="Brown C.T."/>
            <person name="Singh A."/>
            <person name="Thomas B.C."/>
            <person name="Banfield J.F."/>
        </authorList>
    </citation>
    <scope>NUCLEOTIDE SEQUENCE [LARGE SCALE GENOMIC DNA]</scope>
    <source>
        <strain evidence="2">AMDSBA3</strain>
    </source>
</reference>
<keyword evidence="1" id="KW-0812">Transmembrane</keyword>